<organism evidence="1 2">
    <name type="scientific">Clunio marinus</name>
    <dbReference type="NCBI Taxonomy" id="568069"/>
    <lineage>
        <taxon>Eukaryota</taxon>
        <taxon>Metazoa</taxon>
        <taxon>Ecdysozoa</taxon>
        <taxon>Arthropoda</taxon>
        <taxon>Hexapoda</taxon>
        <taxon>Insecta</taxon>
        <taxon>Pterygota</taxon>
        <taxon>Neoptera</taxon>
        <taxon>Endopterygota</taxon>
        <taxon>Diptera</taxon>
        <taxon>Nematocera</taxon>
        <taxon>Chironomoidea</taxon>
        <taxon>Chironomidae</taxon>
        <taxon>Clunio</taxon>
    </lineage>
</organism>
<dbReference type="EMBL" id="CVRI01000055">
    <property type="protein sequence ID" value="CRL01432.1"/>
    <property type="molecule type" value="Genomic_DNA"/>
</dbReference>
<reference evidence="1 2" key="1">
    <citation type="submission" date="2015-04" db="EMBL/GenBank/DDBJ databases">
        <authorList>
            <person name="Syromyatnikov M.Y."/>
            <person name="Popov V.N."/>
        </authorList>
    </citation>
    <scope>NUCLEOTIDE SEQUENCE [LARGE SCALE GENOMIC DNA]</scope>
</reference>
<proteinExistence type="predicted"/>
<evidence type="ECO:0000313" key="2">
    <source>
        <dbReference type="Proteomes" id="UP000183832"/>
    </source>
</evidence>
<dbReference type="Proteomes" id="UP000183832">
    <property type="component" value="Unassembled WGS sequence"/>
</dbReference>
<keyword evidence="2" id="KW-1185">Reference proteome</keyword>
<accession>A0A1J1IMP4</accession>
<protein>
    <submittedName>
        <fullName evidence="1">CLUMA_CG014597, isoform A</fullName>
    </submittedName>
</protein>
<name>A0A1J1IMP4_9DIPT</name>
<evidence type="ECO:0000313" key="1">
    <source>
        <dbReference type="EMBL" id="CRL01432.1"/>
    </source>
</evidence>
<dbReference type="AlphaFoldDB" id="A0A1J1IMP4"/>
<sequence length="82" mass="9579">MQMQKIEQKSIVTHRKVDNINHMFFLPLPTAKRKQKVFFIALLIMSLPRLSTSIKFKTLKPTTQELRHALNKTSLLKMDVDA</sequence>
<gene>
    <name evidence="1" type="ORF">CLUMA_CG014597</name>
</gene>